<dbReference type="Pfam" id="PF00130">
    <property type="entry name" value="C1_1"/>
    <property type="match status" value="1"/>
</dbReference>
<evidence type="ECO:0000256" key="4">
    <source>
        <dbReference type="ARBA" id="ARBA00022771"/>
    </source>
</evidence>
<dbReference type="Gene3D" id="3.30.60.20">
    <property type="match status" value="1"/>
</dbReference>
<feature type="domain" description="Phorbol-ester/DAG-type" evidence="9">
    <location>
        <begin position="1032"/>
        <end position="1082"/>
    </location>
</feature>
<dbReference type="InterPro" id="IPR014770">
    <property type="entry name" value="Munc13_1"/>
</dbReference>
<dbReference type="InterPro" id="IPR046349">
    <property type="entry name" value="C1-like_sf"/>
</dbReference>
<evidence type="ECO:0000256" key="2">
    <source>
        <dbReference type="ARBA" id="ARBA00022723"/>
    </source>
</evidence>
<feature type="compositionally biased region" description="Basic and acidic residues" evidence="7">
    <location>
        <begin position="881"/>
        <end position="906"/>
    </location>
</feature>
<dbReference type="SMART" id="SM01145">
    <property type="entry name" value="DUF1041"/>
    <property type="match status" value="1"/>
</dbReference>
<dbReference type="CDD" id="cd20859">
    <property type="entry name" value="C1_Munc13-2-like"/>
    <property type="match status" value="1"/>
</dbReference>
<evidence type="ECO:0000256" key="5">
    <source>
        <dbReference type="ARBA" id="ARBA00022833"/>
    </source>
</evidence>
<keyword evidence="4" id="KW-0863">Zinc-finger</keyword>
<dbReference type="Pfam" id="PF06292">
    <property type="entry name" value="MUN"/>
    <property type="match status" value="1"/>
</dbReference>
<evidence type="ECO:0000259" key="9">
    <source>
        <dbReference type="PROSITE" id="PS50081"/>
    </source>
</evidence>
<organism evidence="12 13">
    <name type="scientific">Lates calcarifer</name>
    <name type="common">Barramundi</name>
    <name type="synonym">Holocentrus calcarifer</name>
    <dbReference type="NCBI Taxonomy" id="8187"/>
    <lineage>
        <taxon>Eukaryota</taxon>
        <taxon>Metazoa</taxon>
        <taxon>Chordata</taxon>
        <taxon>Craniata</taxon>
        <taxon>Vertebrata</taxon>
        <taxon>Euteleostomi</taxon>
        <taxon>Actinopterygii</taxon>
        <taxon>Neopterygii</taxon>
        <taxon>Teleostei</taxon>
        <taxon>Neoteleostei</taxon>
        <taxon>Acanthomorphata</taxon>
        <taxon>Carangaria</taxon>
        <taxon>Carangaria incertae sedis</taxon>
        <taxon>Centropomidae</taxon>
        <taxon>Lates</taxon>
    </lineage>
</organism>
<dbReference type="SUPFAM" id="SSF57889">
    <property type="entry name" value="Cysteine-rich domain"/>
    <property type="match status" value="1"/>
</dbReference>
<dbReference type="GO" id="GO:0061789">
    <property type="term" value="P:dense core granule priming"/>
    <property type="evidence" value="ECO:0007669"/>
    <property type="project" value="TreeGrafter"/>
</dbReference>
<dbReference type="CDD" id="cd04027">
    <property type="entry name" value="C2B_Munc13"/>
    <property type="match status" value="1"/>
</dbReference>
<feature type="compositionally biased region" description="Basic residues" evidence="7">
    <location>
        <begin position="475"/>
        <end position="488"/>
    </location>
</feature>
<dbReference type="GO" id="GO:0035249">
    <property type="term" value="P:synaptic transmission, glutamatergic"/>
    <property type="evidence" value="ECO:0007669"/>
    <property type="project" value="TreeGrafter"/>
</dbReference>
<reference evidence="12" key="3">
    <citation type="submission" date="2025-09" db="UniProtKB">
        <authorList>
            <consortium name="Ensembl"/>
        </authorList>
    </citation>
    <scope>IDENTIFICATION</scope>
</reference>
<dbReference type="PROSITE" id="PS51258">
    <property type="entry name" value="MHD1"/>
    <property type="match status" value="1"/>
</dbReference>
<dbReference type="PANTHER" id="PTHR10480">
    <property type="entry name" value="PROTEIN UNC-13 HOMOLOG"/>
    <property type="match status" value="1"/>
</dbReference>
<feature type="region of interest" description="Disordered" evidence="7">
    <location>
        <begin position="765"/>
        <end position="785"/>
    </location>
</feature>
<feature type="domain" description="C2" evidence="8">
    <location>
        <begin position="1138"/>
        <end position="1262"/>
    </location>
</feature>
<feature type="compositionally biased region" description="Acidic residues" evidence="7">
    <location>
        <begin position="856"/>
        <end position="880"/>
    </location>
</feature>
<dbReference type="PROSITE" id="PS00479">
    <property type="entry name" value="ZF_DAG_PE_1"/>
    <property type="match status" value="1"/>
</dbReference>
<proteinExistence type="predicted"/>
<name>A0A4W6EZB0_LATCA</name>
<dbReference type="GO" id="GO:0098831">
    <property type="term" value="C:presynaptic active zone cytoplasmic component"/>
    <property type="evidence" value="ECO:0007669"/>
    <property type="project" value="TreeGrafter"/>
</dbReference>
<feature type="compositionally biased region" description="Polar residues" evidence="7">
    <location>
        <begin position="225"/>
        <end position="240"/>
    </location>
</feature>
<dbReference type="GO" id="GO:0016081">
    <property type="term" value="P:synaptic vesicle docking"/>
    <property type="evidence" value="ECO:0007669"/>
    <property type="project" value="TreeGrafter"/>
</dbReference>
<keyword evidence="2" id="KW-0479">Metal-binding</keyword>
<feature type="domain" description="MHD1" evidence="10">
    <location>
        <begin position="1572"/>
        <end position="1715"/>
    </location>
</feature>
<feature type="region of interest" description="Disordered" evidence="7">
    <location>
        <begin position="410"/>
        <end position="441"/>
    </location>
</feature>
<dbReference type="GO" id="GO:0042734">
    <property type="term" value="C:presynaptic membrane"/>
    <property type="evidence" value="ECO:0007669"/>
    <property type="project" value="TreeGrafter"/>
</dbReference>
<gene>
    <name evidence="12" type="primary">UNC13C</name>
</gene>
<dbReference type="GO" id="GO:0008270">
    <property type="term" value="F:zinc ion binding"/>
    <property type="evidence" value="ECO:0007669"/>
    <property type="project" value="UniProtKB-KW"/>
</dbReference>
<dbReference type="GO" id="GO:0005543">
    <property type="term" value="F:phospholipid binding"/>
    <property type="evidence" value="ECO:0007669"/>
    <property type="project" value="InterPro"/>
</dbReference>
<dbReference type="Gene3D" id="2.60.40.150">
    <property type="entry name" value="C2 domain"/>
    <property type="match status" value="2"/>
</dbReference>
<dbReference type="Proteomes" id="UP000314980">
    <property type="component" value="Unassembled WGS sequence"/>
</dbReference>
<feature type="region of interest" description="Disordered" evidence="7">
    <location>
        <begin position="216"/>
        <end position="240"/>
    </location>
</feature>
<dbReference type="GeneTree" id="ENSGT00940000155174"/>
<dbReference type="SMART" id="SM00239">
    <property type="entry name" value="C2"/>
    <property type="match status" value="2"/>
</dbReference>
<dbReference type="Gene3D" id="1.10.357.50">
    <property type="match status" value="1"/>
</dbReference>
<evidence type="ECO:0000259" key="8">
    <source>
        <dbReference type="PROSITE" id="PS50004"/>
    </source>
</evidence>
<evidence type="ECO:0000256" key="6">
    <source>
        <dbReference type="ARBA" id="ARBA00022837"/>
    </source>
</evidence>
<keyword evidence="13" id="KW-1185">Reference proteome</keyword>
<dbReference type="GO" id="GO:0099525">
    <property type="term" value="P:presynaptic dense core vesicle exocytosis"/>
    <property type="evidence" value="ECO:0007669"/>
    <property type="project" value="TreeGrafter"/>
</dbReference>
<dbReference type="InterPro" id="IPR000008">
    <property type="entry name" value="C2_dom"/>
</dbReference>
<feature type="domain" description="MHD2" evidence="11">
    <location>
        <begin position="1817"/>
        <end position="1959"/>
    </location>
</feature>
<reference evidence="12" key="2">
    <citation type="submission" date="2025-08" db="UniProtKB">
        <authorList>
            <consortium name="Ensembl"/>
        </authorList>
    </citation>
    <scope>IDENTIFICATION</scope>
</reference>
<keyword evidence="6" id="KW-0106">Calcium</keyword>
<evidence type="ECO:0000256" key="7">
    <source>
        <dbReference type="SAM" id="MobiDB-lite"/>
    </source>
</evidence>
<dbReference type="InterPro" id="IPR014772">
    <property type="entry name" value="Munc13_dom-2"/>
</dbReference>
<dbReference type="PROSITE" id="PS50004">
    <property type="entry name" value="C2"/>
    <property type="match status" value="2"/>
</dbReference>
<dbReference type="GO" id="GO:0031594">
    <property type="term" value="C:neuromuscular junction"/>
    <property type="evidence" value="ECO:0007669"/>
    <property type="project" value="TreeGrafter"/>
</dbReference>
<sequence>MPSMVSALIKTISSYIEKICKGMFTKKLANPIKKKERSENKEPKLTTDLQAHNLTLSTTLKTTVKKISKCSSARNISLEDDDGKNDCSSLSPTFSYRVAIANGLPKNSLFLNNNESIFPEVLSIDSSYSDSLSETKPIRRLDEHKSHTMPVRRNRKSLISLAPSDGSSEGERVERSSLHTLRLGALRKLRKWKKSQECVSSDSEVSNWRKTLGIRSKSLDRAGRQQKSSTLEPGSSSTGCISQTQDVMEMIFKELQGISQIETELSELRGHVNALKSSIDEISSSVEVVQSEIEQLRSGFVQSRRETRDIHDYIKQISHQANNSTLRFLNVPEERSEKTESLIYKILKDKMGFIDAHKTIKIELAHRLGQQRECSNAKPRPIIVIFATTQERDLVLKKCYKLKGTGITVSTDSLTHDGKERKDKTMSSSQTYESMDIKVSGKDKVVESDDWDSMDSDKELDELSRNKYAMVISKPVHKSKSEKRRSHDHSRSGEEAGYSGTVHYADDSYYDPDKHAKAYYSDLTPGWLSQSDYSTPKLSRSESDCSKLCQSYSEDFSESQYFTRANGCSLLSSSDQELWQRKQEDMASSWYASPSHENQTYEHNEVETTETIDSGVSNGLVCMSGDRSHYSGSQISLQGDLSPWKDWHHLEQGADSGLEASIEVSSPFDPSTIPVASKDAPKETVNTVPKDKFPELDVNHSFHQTQSKSTTMYRSQSEIRTEKVEEVPKSWSSRLSIDLSEKSFGFGFGSTLQRAKSALEVVWKSGSQSTPAPPEEPNSSSSFMGRFRTLSTSTANNSSTTIDSDVYTEPVFYKAEEEKTGTEAETSEQPVDSETHYVEVMEQVLANLENRTNANETEETDEPTQECETSQDYDVSDDIEGSEKVEQQQEDENKNVPEEKPTEAPPKKRVRPTFKEAALRAYRKQMAELEQQILAGGMTFHSFFHGIIMILIHLKSVCFSRAGSILYGIDSMPDLRRKRTVPLVRDLTLTARKAGISFALVNRSTLNNEDLKLHVFKKTLQALIYPISSTTPHNFEVWTATAPTYCHECEGLLWGIARQGMRCSECGVKCHEKCQDLLNADCLQRAVEKSSKHGAEDKTQNIIMAMKERMKIREKNRPEVFEVIQEMFHISKEDFSSHLKTAKQAVLDGTSKWSAKISITVMSAQGLQAKDKTGSSDPYVTVQVGKTKRRTKTIFGNLNPVWDEKFYFECHNATDRIKVRVWDEDDDIKSRVKQHFKRESDDFLGQTIIEVRTLSGEMDVWYNLDKRTDKSAVSGAIRLKISVEMKGEENVVPPHGQYTCLHENLFHYLTELKNSGVVKIPQVKGDEAWKVYFDDVSQEIVDEFAMRYGVESIYQAMTHFSCLSAKYMCPGVPAVMSNLLANINAYFAHTTTTTTTTASASDRFAASNFGREKFVKLLDQLHNSLRIDLSKYRDNFPAGNPERLQDLKSTVDLLTSITFFRMKVQELQSPPRASMVVKDCVKACLDSTYKYIFDNCHELYNQLLDQSRKQDIPREEQGPSIKNLDFWPKLITLMVSVIDEDRTAYTPVINQFPQELNVGKISAEIMWNLFALDMKYAMEEHDKHRLCKSTEYMNLHFKVKWFHNEYVRDLPAFKGVPPEYSLWFEPFVIQWLDENEDVAMDFLNGALERDKKDGFQQTSEHALFSCSVVDVFTQLNQSFEIIKKLECPNPQALAHFMCRFAKTINKVLLQYAAIISKDFPQYLNKENVPCIILNNIQQLRVQLEKMFESMGGKQLDAEASDLLKELQNKLNTVLDELSGVFGSSFKPVIEDCVKQMNQELVQMKGPAKGSNAAMDAETVLRPLMDLLDKNLMLFAKICEKTVLKRVLKELWKIVLNTIERTIVLPPLSDQSGAQMIFSAAKDLGQLSKLKEHVIREEARSLTPRQCAAMDLVLPTIKQYFHAGGNGLKKTFLEKSPDMKSLKYALSLYTQPTDALIKKYICTQTSQGQSSNGSVGEVSMQVNLISHPGTGEHKVSVKVVAVNNLIWQTNAMFRPFVEVSAVGPHLADKKRKFSTKTKNNNWSPKYNETFQYVLSNEHGPEAYELHVSVKDYCFAREDRIIGMTVIQLRELADKGSCSACYPLVKSISMDETGLTIMRILSQRTNDEVAKEFVRLKTDTRSAEEVS</sequence>
<feature type="compositionally biased region" description="Basic and acidic residues" evidence="7">
    <location>
        <begin position="414"/>
        <end position="425"/>
    </location>
</feature>
<dbReference type="PRINTS" id="PR00360">
    <property type="entry name" value="C2DOMAIN"/>
</dbReference>
<dbReference type="Pfam" id="PF00168">
    <property type="entry name" value="C2"/>
    <property type="match status" value="2"/>
</dbReference>
<dbReference type="SUPFAM" id="SSF49562">
    <property type="entry name" value="C2 domain (Calcium/lipid-binding domain, CaLB)"/>
    <property type="match status" value="2"/>
</dbReference>
<dbReference type="GO" id="GO:0030672">
    <property type="term" value="C:synaptic vesicle membrane"/>
    <property type="evidence" value="ECO:0007669"/>
    <property type="project" value="TreeGrafter"/>
</dbReference>
<feature type="region of interest" description="Disordered" evidence="7">
    <location>
        <begin position="474"/>
        <end position="500"/>
    </location>
</feature>
<accession>A0A4W6EZB0</accession>
<dbReference type="Ensembl" id="ENSLCAT00010044437.1">
    <property type="protein sequence ID" value="ENSLCAP00010043376.1"/>
    <property type="gene ID" value="ENSLCAG00010019341.1"/>
</dbReference>
<dbReference type="PROSITE" id="PS51259">
    <property type="entry name" value="MHD2"/>
    <property type="match status" value="1"/>
</dbReference>
<evidence type="ECO:0000259" key="11">
    <source>
        <dbReference type="PROSITE" id="PS51259"/>
    </source>
</evidence>
<dbReference type="PROSITE" id="PS50081">
    <property type="entry name" value="ZF_DAG_PE_2"/>
    <property type="match status" value="1"/>
</dbReference>
<dbReference type="GO" id="GO:0005516">
    <property type="term" value="F:calmodulin binding"/>
    <property type="evidence" value="ECO:0007669"/>
    <property type="project" value="TreeGrafter"/>
</dbReference>
<evidence type="ECO:0000313" key="13">
    <source>
        <dbReference type="Proteomes" id="UP000314980"/>
    </source>
</evidence>
<dbReference type="GO" id="GO:0043195">
    <property type="term" value="C:terminal bouton"/>
    <property type="evidence" value="ECO:0007669"/>
    <property type="project" value="TreeGrafter"/>
</dbReference>
<dbReference type="Gene3D" id="1.20.58.1100">
    <property type="match status" value="1"/>
</dbReference>
<keyword evidence="3" id="KW-0677">Repeat</keyword>
<feature type="domain" description="C2" evidence="8">
    <location>
        <begin position="1975"/>
        <end position="2100"/>
    </location>
</feature>
<keyword evidence="1" id="KW-0268">Exocytosis</keyword>
<protein>
    <submittedName>
        <fullName evidence="12">Unc-13 homolog C</fullName>
    </submittedName>
</protein>
<evidence type="ECO:0000256" key="1">
    <source>
        <dbReference type="ARBA" id="ARBA00022483"/>
    </source>
</evidence>
<dbReference type="InterPro" id="IPR027080">
    <property type="entry name" value="Unc-13"/>
</dbReference>
<reference evidence="13" key="1">
    <citation type="submission" date="2015-09" db="EMBL/GenBank/DDBJ databases">
        <authorList>
            <person name="Sai Rama Sridatta P."/>
        </authorList>
    </citation>
    <scope>NUCLEOTIDE SEQUENCE [LARGE SCALE GENOMIC DNA]</scope>
</reference>
<dbReference type="GO" id="GO:0019992">
    <property type="term" value="F:diacylglycerol binding"/>
    <property type="evidence" value="ECO:0007669"/>
    <property type="project" value="InterPro"/>
</dbReference>
<dbReference type="GO" id="GO:0016082">
    <property type="term" value="P:synaptic vesicle priming"/>
    <property type="evidence" value="ECO:0007669"/>
    <property type="project" value="TreeGrafter"/>
</dbReference>
<evidence type="ECO:0000259" key="10">
    <source>
        <dbReference type="PROSITE" id="PS51258"/>
    </source>
</evidence>
<dbReference type="Gene3D" id="3.30.70.1820">
    <property type="entry name" value="L1 transposable element, RRM domain"/>
    <property type="match status" value="1"/>
</dbReference>
<dbReference type="CDD" id="cd08395">
    <property type="entry name" value="C2C_Munc13"/>
    <property type="match status" value="1"/>
</dbReference>
<dbReference type="InterPro" id="IPR010439">
    <property type="entry name" value="MUN_dom"/>
</dbReference>
<dbReference type="SMART" id="SM00109">
    <property type="entry name" value="C1"/>
    <property type="match status" value="1"/>
</dbReference>
<dbReference type="InterPro" id="IPR035892">
    <property type="entry name" value="C2_domain_sf"/>
</dbReference>
<dbReference type="PANTHER" id="PTHR10480:SF2">
    <property type="entry name" value="PROTEIN UNC-13 HOMOLOG C"/>
    <property type="match status" value="1"/>
</dbReference>
<dbReference type="GO" id="GO:0005509">
    <property type="term" value="F:calcium ion binding"/>
    <property type="evidence" value="ECO:0007669"/>
    <property type="project" value="InterPro"/>
</dbReference>
<keyword evidence="5" id="KW-0862">Zinc</keyword>
<dbReference type="InterPro" id="IPR037302">
    <property type="entry name" value="Unc-13_C2B"/>
</dbReference>
<evidence type="ECO:0000256" key="3">
    <source>
        <dbReference type="ARBA" id="ARBA00022737"/>
    </source>
</evidence>
<dbReference type="GO" id="GO:0017075">
    <property type="term" value="F:syntaxin-1 binding"/>
    <property type="evidence" value="ECO:0007669"/>
    <property type="project" value="TreeGrafter"/>
</dbReference>
<evidence type="ECO:0000313" key="12">
    <source>
        <dbReference type="Ensembl" id="ENSLCAP00010043376.1"/>
    </source>
</evidence>
<feature type="region of interest" description="Disordered" evidence="7">
    <location>
        <begin position="848"/>
        <end position="909"/>
    </location>
</feature>
<dbReference type="InterPro" id="IPR002219">
    <property type="entry name" value="PKC_DAG/PE"/>
</dbReference>